<keyword evidence="4 9" id="KW-0812">Transmembrane</keyword>
<dbReference type="InterPro" id="IPR018108">
    <property type="entry name" value="MCP_transmembrane"/>
</dbReference>
<evidence type="ECO:0000313" key="12">
    <source>
        <dbReference type="Proteomes" id="UP001652661"/>
    </source>
</evidence>
<dbReference type="Proteomes" id="UP001652661">
    <property type="component" value="Chromosome 2L"/>
</dbReference>
<keyword evidence="12" id="KW-1185">Reference proteome</keyword>
<keyword evidence="3 10" id="KW-0813">Transport</keyword>
<dbReference type="GO" id="GO:1990575">
    <property type="term" value="P:mitochondrial L-ornithine transmembrane transport"/>
    <property type="evidence" value="ECO:0007669"/>
    <property type="project" value="TreeGrafter"/>
</dbReference>
<organism evidence="12 13">
    <name type="scientific">Drosophila kikkawai</name>
    <name type="common">Fruit fly</name>
    <dbReference type="NCBI Taxonomy" id="30033"/>
    <lineage>
        <taxon>Eukaryota</taxon>
        <taxon>Metazoa</taxon>
        <taxon>Ecdysozoa</taxon>
        <taxon>Arthropoda</taxon>
        <taxon>Hexapoda</taxon>
        <taxon>Insecta</taxon>
        <taxon>Pterygota</taxon>
        <taxon>Neoptera</taxon>
        <taxon>Endopterygota</taxon>
        <taxon>Diptera</taxon>
        <taxon>Brachycera</taxon>
        <taxon>Muscomorpha</taxon>
        <taxon>Ephydroidea</taxon>
        <taxon>Drosophilidae</taxon>
        <taxon>Drosophila</taxon>
        <taxon>Sophophora</taxon>
    </lineage>
</organism>
<evidence type="ECO:0000256" key="6">
    <source>
        <dbReference type="ARBA" id="ARBA00022989"/>
    </source>
</evidence>
<keyword evidence="5" id="KW-0677">Repeat</keyword>
<feature type="transmembrane region" description="Helical" evidence="11">
    <location>
        <begin position="217"/>
        <end position="234"/>
    </location>
</feature>
<proteinExistence type="inferred from homology"/>
<dbReference type="PRINTS" id="PR00926">
    <property type="entry name" value="MITOCARRIER"/>
</dbReference>
<dbReference type="InterPro" id="IPR050567">
    <property type="entry name" value="Mitochondrial_Carrier"/>
</dbReference>
<dbReference type="FunFam" id="1.50.40.10:FF:000122">
    <property type="entry name" value="Uncharacterized protein, isoform A"/>
    <property type="match status" value="1"/>
</dbReference>
<feature type="transmembrane region" description="Helical" evidence="11">
    <location>
        <begin position="283"/>
        <end position="304"/>
    </location>
</feature>
<keyword evidence="6 11" id="KW-1133">Transmembrane helix</keyword>
<evidence type="ECO:0000256" key="10">
    <source>
        <dbReference type="RuleBase" id="RU000488"/>
    </source>
</evidence>
<dbReference type="PANTHER" id="PTHR45624">
    <property type="entry name" value="MITOCHONDRIAL BASIC AMINO ACIDS TRANSPORTER-RELATED"/>
    <property type="match status" value="1"/>
</dbReference>
<dbReference type="Pfam" id="PF00153">
    <property type="entry name" value="Mito_carr"/>
    <property type="match status" value="3"/>
</dbReference>
<dbReference type="FunFam" id="1.50.40.10:FF:000087">
    <property type="entry name" value="SLC (SoLute Carrier) homolog"/>
    <property type="match status" value="1"/>
</dbReference>
<protein>
    <submittedName>
        <fullName evidence="13">Mitochondrial basic amino acids transporter isoform X1</fullName>
    </submittedName>
</protein>
<dbReference type="SUPFAM" id="SSF103506">
    <property type="entry name" value="Mitochondrial carrier"/>
    <property type="match status" value="1"/>
</dbReference>
<reference evidence="12" key="1">
    <citation type="submission" date="2025-05" db="UniProtKB">
        <authorList>
            <consortium name="RefSeq"/>
        </authorList>
    </citation>
    <scope>NUCLEOTIDE SEQUENCE [LARGE SCALE GENOMIC DNA]</scope>
    <source>
        <strain evidence="12">14028-0561.14</strain>
    </source>
</reference>
<keyword evidence="8 9" id="KW-0472">Membrane</keyword>
<dbReference type="GO" id="GO:0005289">
    <property type="term" value="F:high-affinity L-arginine transmembrane transporter activity"/>
    <property type="evidence" value="ECO:0007669"/>
    <property type="project" value="TreeGrafter"/>
</dbReference>
<dbReference type="GeneID" id="108077221"/>
<evidence type="ECO:0000256" key="1">
    <source>
        <dbReference type="ARBA" id="ARBA00004225"/>
    </source>
</evidence>
<sequence>MNPVTILFRGGNGKDPSTDFQLEPTSVLSLKMLVDFGAGLLGGAAGVLVGHPFDTVKVHMQMDNPRNPKYKGTVDCLKTIIRKDGFRGLYRGITSPIGGIGFVNAIVFGVYGNVQRFSSDPNSLLSHFYAGSVAGVAQSFVCAPMELAKTRLQLATQIDSGIKFRGPIHCLTHILRTEGIRATYKGLLATILRDIPGFASYFVSYEFMMRQMQTPSIAYTLTAGGLAGCTSWLFCYPIDVVKTHMQADALGKDAKYNGFLDCAIKGFKSDGPQYFFRGLNSTLIRSFPMNAACFLVVSMVLDFFNAKNGMDSVDHNAEQPLSVVTLDNTKQGDFDTNTPPSTVEEVVRKIITENAISSHHHQYVSTPKDVVHSQFTSNSNSTINIPKESKKRLASDCNLK</sequence>
<dbReference type="RefSeq" id="XP_017025966.1">
    <property type="nucleotide sequence ID" value="XM_017170477.3"/>
</dbReference>
<dbReference type="OrthoDB" id="193856at2759"/>
<comment type="subcellular location">
    <subcellularLocation>
        <location evidence="1">Mitochondrion membrane</location>
        <topology evidence="1">Multi-pass membrane protein</topology>
    </subcellularLocation>
</comment>
<dbReference type="Gene3D" id="1.50.40.10">
    <property type="entry name" value="Mitochondrial carrier domain"/>
    <property type="match status" value="2"/>
</dbReference>
<evidence type="ECO:0000256" key="4">
    <source>
        <dbReference type="ARBA" id="ARBA00022692"/>
    </source>
</evidence>
<dbReference type="PANTHER" id="PTHR45624:SF61">
    <property type="entry name" value="MITOCHONDRIAL BASIC AMINO ACIDS TRANSPORTER"/>
    <property type="match status" value="1"/>
</dbReference>
<evidence type="ECO:0000256" key="5">
    <source>
        <dbReference type="ARBA" id="ARBA00022737"/>
    </source>
</evidence>
<evidence type="ECO:0000256" key="8">
    <source>
        <dbReference type="ARBA" id="ARBA00023136"/>
    </source>
</evidence>
<evidence type="ECO:0000313" key="13">
    <source>
        <dbReference type="RefSeq" id="XP_017025966.1"/>
    </source>
</evidence>
<dbReference type="InterPro" id="IPR002067">
    <property type="entry name" value="MCP"/>
</dbReference>
<keyword evidence="7" id="KW-0496">Mitochondrion</keyword>
<feature type="transmembrane region" description="Helical" evidence="11">
    <location>
        <begin position="88"/>
        <end position="112"/>
    </location>
</feature>
<evidence type="ECO:0000256" key="11">
    <source>
        <dbReference type="SAM" id="Phobius"/>
    </source>
</evidence>
<name>A0A6P4ISV6_DROKI</name>
<gene>
    <name evidence="13" type="primary">LOC108077221</name>
</gene>
<dbReference type="PROSITE" id="PS50920">
    <property type="entry name" value="SOLCAR"/>
    <property type="match status" value="3"/>
</dbReference>
<reference evidence="13" key="2">
    <citation type="submission" date="2025-08" db="UniProtKB">
        <authorList>
            <consortium name="RefSeq"/>
        </authorList>
    </citation>
    <scope>IDENTIFICATION</scope>
    <source>
        <strain evidence="13">14028-0561.14</strain>
        <tissue evidence="13">Whole fly</tissue>
    </source>
</reference>
<dbReference type="AlphaFoldDB" id="A0A6P4ISV6"/>
<evidence type="ECO:0000256" key="7">
    <source>
        <dbReference type="ARBA" id="ARBA00023128"/>
    </source>
</evidence>
<feature type="repeat" description="Solcar" evidence="9">
    <location>
        <begin position="215"/>
        <end position="303"/>
    </location>
</feature>
<evidence type="ECO:0000256" key="9">
    <source>
        <dbReference type="PROSITE-ProRule" id="PRU00282"/>
    </source>
</evidence>
<comment type="similarity">
    <text evidence="2 10">Belongs to the mitochondrial carrier (TC 2.A.29) family.</text>
</comment>
<feature type="repeat" description="Solcar" evidence="9">
    <location>
        <begin position="122"/>
        <end position="211"/>
    </location>
</feature>
<evidence type="ECO:0000256" key="3">
    <source>
        <dbReference type="ARBA" id="ARBA00022448"/>
    </source>
</evidence>
<dbReference type="GO" id="GO:0031966">
    <property type="term" value="C:mitochondrial membrane"/>
    <property type="evidence" value="ECO:0007669"/>
    <property type="project" value="UniProtKB-SubCell"/>
</dbReference>
<evidence type="ECO:0000256" key="2">
    <source>
        <dbReference type="ARBA" id="ARBA00006375"/>
    </source>
</evidence>
<feature type="transmembrane region" description="Helical" evidence="11">
    <location>
        <begin position="124"/>
        <end position="143"/>
    </location>
</feature>
<dbReference type="InterPro" id="IPR023395">
    <property type="entry name" value="MCP_dom_sf"/>
</dbReference>
<feature type="repeat" description="Solcar" evidence="9">
    <location>
        <begin position="30"/>
        <end position="117"/>
    </location>
</feature>
<accession>A0A6P4ISV6</accession>